<protein>
    <submittedName>
        <fullName evidence="2 3">Uncharacterized protein</fullName>
    </submittedName>
</protein>
<dbReference type="EnsemblPlants" id="AES87484">
    <property type="protein sequence ID" value="AES87484"/>
    <property type="gene ID" value="MTR_4g028100"/>
</dbReference>
<name>G7JIA8_MEDTR</name>
<organism evidence="2 4">
    <name type="scientific">Medicago truncatula</name>
    <name type="common">Barrel medic</name>
    <name type="synonym">Medicago tribuloides</name>
    <dbReference type="NCBI Taxonomy" id="3880"/>
    <lineage>
        <taxon>Eukaryota</taxon>
        <taxon>Viridiplantae</taxon>
        <taxon>Streptophyta</taxon>
        <taxon>Embryophyta</taxon>
        <taxon>Tracheophyta</taxon>
        <taxon>Spermatophyta</taxon>
        <taxon>Magnoliopsida</taxon>
        <taxon>eudicotyledons</taxon>
        <taxon>Gunneridae</taxon>
        <taxon>Pentapetalae</taxon>
        <taxon>rosids</taxon>
        <taxon>fabids</taxon>
        <taxon>Fabales</taxon>
        <taxon>Fabaceae</taxon>
        <taxon>Papilionoideae</taxon>
        <taxon>50 kb inversion clade</taxon>
        <taxon>NPAAA clade</taxon>
        <taxon>Hologalegina</taxon>
        <taxon>IRL clade</taxon>
        <taxon>Trifolieae</taxon>
        <taxon>Medicago</taxon>
    </lineage>
</organism>
<evidence type="ECO:0000313" key="3">
    <source>
        <dbReference type="EnsemblPlants" id="AES87484"/>
    </source>
</evidence>
<proteinExistence type="predicted"/>
<feature type="compositionally biased region" description="Basic and acidic residues" evidence="1">
    <location>
        <begin position="97"/>
        <end position="106"/>
    </location>
</feature>
<sequence>MVSEPLHNSLGHLLSGFRYRATRHLCSRFRCAILSMRGGVKSPASVRSWSNNLFISGGNPHLTSRFYGVVLGPTTISNTTYSKHLIYARAVAEEYKEGRVGKDKGRGRGRGRSVGGSKTSQVNEHQP</sequence>
<reference evidence="2 4" key="1">
    <citation type="journal article" date="2011" name="Nature">
        <title>The Medicago genome provides insight into the evolution of rhizobial symbioses.</title>
        <authorList>
            <person name="Young N.D."/>
            <person name="Debelle F."/>
            <person name="Oldroyd G.E."/>
            <person name="Geurts R."/>
            <person name="Cannon S.B."/>
            <person name="Udvardi M.K."/>
            <person name="Benedito V.A."/>
            <person name="Mayer K.F."/>
            <person name="Gouzy J."/>
            <person name="Schoof H."/>
            <person name="Van de Peer Y."/>
            <person name="Proost S."/>
            <person name="Cook D.R."/>
            <person name="Meyers B.C."/>
            <person name="Spannagl M."/>
            <person name="Cheung F."/>
            <person name="De Mita S."/>
            <person name="Krishnakumar V."/>
            <person name="Gundlach H."/>
            <person name="Zhou S."/>
            <person name="Mudge J."/>
            <person name="Bharti A.K."/>
            <person name="Murray J.D."/>
            <person name="Naoumkina M.A."/>
            <person name="Rosen B."/>
            <person name="Silverstein K.A."/>
            <person name="Tang H."/>
            <person name="Rombauts S."/>
            <person name="Zhao P.X."/>
            <person name="Zhou P."/>
            <person name="Barbe V."/>
            <person name="Bardou P."/>
            <person name="Bechner M."/>
            <person name="Bellec A."/>
            <person name="Berger A."/>
            <person name="Berges H."/>
            <person name="Bidwell S."/>
            <person name="Bisseling T."/>
            <person name="Choisne N."/>
            <person name="Couloux A."/>
            <person name="Denny R."/>
            <person name="Deshpande S."/>
            <person name="Dai X."/>
            <person name="Doyle J.J."/>
            <person name="Dudez A.M."/>
            <person name="Farmer A.D."/>
            <person name="Fouteau S."/>
            <person name="Franken C."/>
            <person name="Gibelin C."/>
            <person name="Gish J."/>
            <person name="Goldstein S."/>
            <person name="Gonzalez A.J."/>
            <person name="Green P.J."/>
            <person name="Hallab A."/>
            <person name="Hartog M."/>
            <person name="Hua A."/>
            <person name="Humphray S.J."/>
            <person name="Jeong D.H."/>
            <person name="Jing Y."/>
            <person name="Jocker A."/>
            <person name="Kenton S.M."/>
            <person name="Kim D.J."/>
            <person name="Klee K."/>
            <person name="Lai H."/>
            <person name="Lang C."/>
            <person name="Lin S."/>
            <person name="Macmil S.L."/>
            <person name="Magdelenat G."/>
            <person name="Matthews L."/>
            <person name="McCorrison J."/>
            <person name="Monaghan E.L."/>
            <person name="Mun J.H."/>
            <person name="Najar F.Z."/>
            <person name="Nicholson C."/>
            <person name="Noirot C."/>
            <person name="O'Bleness M."/>
            <person name="Paule C.R."/>
            <person name="Poulain J."/>
            <person name="Prion F."/>
            <person name="Qin B."/>
            <person name="Qu C."/>
            <person name="Retzel E.F."/>
            <person name="Riddle C."/>
            <person name="Sallet E."/>
            <person name="Samain S."/>
            <person name="Samson N."/>
            <person name="Sanders I."/>
            <person name="Saurat O."/>
            <person name="Scarpelli C."/>
            <person name="Schiex T."/>
            <person name="Segurens B."/>
            <person name="Severin A.J."/>
            <person name="Sherrier D.J."/>
            <person name="Shi R."/>
            <person name="Sims S."/>
            <person name="Singer S.R."/>
            <person name="Sinharoy S."/>
            <person name="Sterck L."/>
            <person name="Viollet A."/>
            <person name="Wang B.B."/>
            <person name="Wang K."/>
            <person name="Wang M."/>
            <person name="Wang X."/>
            <person name="Warfsmann J."/>
            <person name="Weissenbach J."/>
            <person name="White D.D."/>
            <person name="White J.D."/>
            <person name="Wiley G.B."/>
            <person name="Wincker P."/>
            <person name="Xing Y."/>
            <person name="Yang L."/>
            <person name="Yao Z."/>
            <person name="Ying F."/>
            <person name="Zhai J."/>
            <person name="Zhou L."/>
            <person name="Zuber A."/>
            <person name="Denarie J."/>
            <person name="Dixon R.A."/>
            <person name="May G.D."/>
            <person name="Schwartz D.C."/>
            <person name="Rogers J."/>
            <person name="Quetier F."/>
            <person name="Town C.D."/>
            <person name="Roe B.A."/>
        </authorList>
    </citation>
    <scope>NUCLEOTIDE SEQUENCE [LARGE SCALE GENOMIC DNA]</scope>
    <source>
        <strain evidence="2">A17</strain>
        <strain evidence="3 4">cv. Jemalong A17</strain>
    </source>
</reference>
<keyword evidence="4" id="KW-1185">Reference proteome</keyword>
<dbReference type="AlphaFoldDB" id="G7JIA8"/>
<dbReference type="Proteomes" id="UP000002051">
    <property type="component" value="Chromosome 4"/>
</dbReference>
<feature type="compositionally biased region" description="Polar residues" evidence="1">
    <location>
        <begin position="118"/>
        <end position="127"/>
    </location>
</feature>
<evidence type="ECO:0000313" key="2">
    <source>
        <dbReference type="EMBL" id="AES87484.1"/>
    </source>
</evidence>
<evidence type="ECO:0000256" key="1">
    <source>
        <dbReference type="SAM" id="MobiDB-lite"/>
    </source>
</evidence>
<dbReference type="PaxDb" id="3880-AES87484"/>
<gene>
    <name evidence="2" type="ordered locus">MTR_4g028100</name>
</gene>
<reference evidence="3" key="3">
    <citation type="submission" date="2015-04" db="UniProtKB">
        <authorList>
            <consortium name="EnsemblPlants"/>
        </authorList>
    </citation>
    <scope>IDENTIFICATION</scope>
    <source>
        <strain evidence="3">cv. Jemalong A17</strain>
    </source>
</reference>
<evidence type="ECO:0000313" key="4">
    <source>
        <dbReference type="Proteomes" id="UP000002051"/>
    </source>
</evidence>
<reference evidence="2 4" key="2">
    <citation type="journal article" date="2014" name="BMC Genomics">
        <title>An improved genome release (version Mt4.0) for the model legume Medicago truncatula.</title>
        <authorList>
            <person name="Tang H."/>
            <person name="Krishnakumar V."/>
            <person name="Bidwell S."/>
            <person name="Rosen B."/>
            <person name="Chan A."/>
            <person name="Zhou S."/>
            <person name="Gentzbittel L."/>
            <person name="Childs K.L."/>
            <person name="Yandell M."/>
            <person name="Gundlach H."/>
            <person name="Mayer K.F."/>
            <person name="Schwartz D.C."/>
            <person name="Town C.D."/>
        </authorList>
    </citation>
    <scope>GENOME REANNOTATION</scope>
    <source>
        <strain evidence="3 4">cv. Jemalong A17</strain>
    </source>
</reference>
<dbReference type="EMBL" id="CM001220">
    <property type="protein sequence ID" value="AES87484.1"/>
    <property type="molecule type" value="Genomic_DNA"/>
</dbReference>
<feature type="region of interest" description="Disordered" evidence="1">
    <location>
        <begin position="97"/>
        <end position="127"/>
    </location>
</feature>
<accession>G7JIA8</accession>
<dbReference type="HOGENOM" id="CLU_1973809_0_0_1"/>